<dbReference type="RefSeq" id="WP_209990830.1">
    <property type="nucleotide sequence ID" value="NZ_JBHSVQ010000001.1"/>
</dbReference>
<protein>
    <submittedName>
        <fullName evidence="3">Extracellular solute-binding protein</fullName>
    </submittedName>
</protein>
<feature type="signal peptide" evidence="2">
    <location>
        <begin position="1"/>
        <end position="19"/>
    </location>
</feature>
<evidence type="ECO:0000256" key="1">
    <source>
        <dbReference type="SAM" id="MobiDB-lite"/>
    </source>
</evidence>
<evidence type="ECO:0000313" key="3">
    <source>
        <dbReference type="EMBL" id="MFD2413971.1"/>
    </source>
</evidence>
<proteinExistence type="predicted"/>
<dbReference type="CDD" id="cd13580">
    <property type="entry name" value="PBP2_AlgQ_like_1"/>
    <property type="match status" value="1"/>
</dbReference>
<dbReference type="Gene3D" id="3.40.190.10">
    <property type="entry name" value="Periplasmic binding protein-like II"/>
    <property type="match status" value="2"/>
</dbReference>
<reference evidence="4" key="1">
    <citation type="journal article" date="2019" name="Int. J. Syst. Evol. Microbiol.">
        <title>The Global Catalogue of Microorganisms (GCM) 10K type strain sequencing project: providing services to taxonomists for standard genome sequencing and annotation.</title>
        <authorList>
            <consortium name="The Broad Institute Genomics Platform"/>
            <consortium name="The Broad Institute Genome Sequencing Center for Infectious Disease"/>
            <person name="Wu L."/>
            <person name="Ma J."/>
        </authorList>
    </citation>
    <scope>NUCLEOTIDE SEQUENCE [LARGE SCALE GENOMIC DNA]</scope>
    <source>
        <strain evidence="4">CCM 8725</strain>
    </source>
</reference>
<accession>A0ABW5FGE6</accession>
<name>A0ABW5FGE6_9BACL</name>
<evidence type="ECO:0000313" key="4">
    <source>
        <dbReference type="Proteomes" id="UP001597448"/>
    </source>
</evidence>
<organism evidence="3 4">
    <name type="scientific">Paenibacillus rhizoplanae</name>
    <dbReference type="NCBI Taxonomy" id="1917181"/>
    <lineage>
        <taxon>Bacteria</taxon>
        <taxon>Bacillati</taxon>
        <taxon>Bacillota</taxon>
        <taxon>Bacilli</taxon>
        <taxon>Bacillales</taxon>
        <taxon>Paenibacillaceae</taxon>
        <taxon>Paenibacillus</taxon>
    </lineage>
</organism>
<dbReference type="InterPro" id="IPR050490">
    <property type="entry name" value="Bact_solute-bd_prot1"/>
</dbReference>
<dbReference type="EMBL" id="JBHUKY010000078">
    <property type="protein sequence ID" value="MFD2413971.1"/>
    <property type="molecule type" value="Genomic_DNA"/>
</dbReference>
<feature type="region of interest" description="Disordered" evidence="1">
    <location>
        <begin position="28"/>
        <end position="53"/>
    </location>
</feature>
<evidence type="ECO:0000256" key="2">
    <source>
        <dbReference type="SAM" id="SignalP"/>
    </source>
</evidence>
<gene>
    <name evidence="3" type="ORF">ACFSX3_29295</name>
</gene>
<comment type="caution">
    <text evidence="3">The sequence shown here is derived from an EMBL/GenBank/DDBJ whole genome shotgun (WGS) entry which is preliminary data.</text>
</comment>
<dbReference type="Pfam" id="PF01547">
    <property type="entry name" value="SBP_bac_1"/>
    <property type="match status" value="1"/>
</dbReference>
<keyword evidence="4" id="KW-1185">Reference proteome</keyword>
<dbReference type="PROSITE" id="PS51257">
    <property type="entry name" value="PROKAR_LIPOPROTEIN"/>
    <property type="match status" value="1"/>
</dbReference>
<feature type="chain" id="PRO_5046087397" evidence="2">
    <location>
        <begin position="20"/>
        <end position="534"/>
    </location>
</feature>
<dbReference type="InterPro" id="IPR006059">
    <property type="entry name" value="SBP"/>
</dbReference>
<sequence>MKTGIKKISAVLCSTVLLAGVAAGCGESGKESKETAAPESSNAAKSPSDPPAKLTVEVFDRGVQGQPDLNNNFWTKYVNEHFGKPNNAVVEYVPVPRSQEVDKLNVLMAAGQAPDISFTYDGTLVTRFAKSDGLYTLDELLESHGQQLKTYLGDNVLDYGKYNDKQVSIPGKRTLLAWNGMFIRKDWLDKLGMPLPTNRDELYETLVAFRDKNPGNVNGVIPWATAAAGMNYTFGNLVQSFWGQMSEEEFVTTPNWLKPGNKDAYKWLNKLYNEKLISPDFALDKTTKQADADVTNGKVGFYAANWDYPMTQKIRVPLKQNSPDAHYVPVDTFKNTEGKYLKEVYNENGIFSFIPKSSKNAELAVKYLNWMADPEVMFFLQFGEEGVHHTLKDGIPQGIAQTGEKMQMSNLNMDYTMIVNGAELGDTEKNVKTYAAALASGDKQYEELAMESYKINTTDGYSSFYYGVPNESNIKYGKTLGDMNKQMVDRLVVAKEAEFDALYDKLVKEYMDAGGKAVQDENVKLYREIKAKTK</sequence>
<keyword evidence="2" id="KW-0732">Signal</keyword>
<dbReference type="PANTHER" id="PTHR43649:SF12">
    <property type="entry name" value="DIACETYLCHITOBIOSE BINDING PROTEIN DASA"/>
    <property type="match status" value="1"/>
</dbReference>
<dbReference type="SUPFAM" id="SSF53850">
    <property type="entry name" value="Periplasmic binding protein-like II"/>
    <property type="match status" value="1"/>
</dbReference>
<dbReference type="PANTHER" id="PTHR43649">
    <property type="entry name" value="ARABINOSE-BINDING PROTEIN-RELATED"/>
    <property type="match status" value="1"/>
</dbReference>
<dbReference type="Proteomes" id="UP001597448">
    <property type="component" value="Unassembled WGS sequence"/>
</dbReference>